<keyword evidence="5" id="KW-1185">Reference proteome</keyword>
<evidence type="ECO:0000313" key="5">
    <source>
        <dbReference type="Proteomes" id="UP000464495"/>
    </source>
</evidence>
<dbReference type="InterPro" id="IPR050491">
    <property type="entry name" value="AmpC-like"/>
</dbReference>
<dbReference type="Pfam" id="PF00144">
    <property type="entry name" value="Beta-lactamase"/>
    <property type="match status" value="1"/>
</dbReference>
<protein>
    <submittedName>
        <fullName evidence="4">Serine hydrolase</fullName>
    </submittedName>
</protein>
<proteinExistence type="predicted"/>
<dbReference type="SUPFAM" id="SSF56601">
    <property type="entry name" value="beta-lactamase/transpeptidase-like"/>
    <property type="match status" value="1"/>
</dbReference>
<dbReference type="EMBL" id="CP046620">
    <property type="protein sequence ID" value="QHQ37018.1"/>
    <property type="molecule type" value="Genomic_DNA"/>
</dbReference>
<name>A0A6P1T2S5_9RHOB</name>
<dbReference type="AlphaFoldDB" id="A0A6P1T2S5"/>
<dbReference type="KEGG" id="amaq:GO499_18430"/>
<organism evidence="4 5">
    <name type="scientific">Algicella marina</name>
    <dbReference type="NCBI Taxonomy" id="2683284"/>
    <lineage>
        <taxon>Bacteria</taxon>
        <taxon>Pseudomonadati</taxon>
        <taxon>Pseudomonadota</taxon>
        <taxon>Alphaproteobacteria</taxon>
        <taxon>Rhodobacterales</taxon>
        <taxon>Paracoccaceae</taxon>
        <taxon>Algicella</taxon>
    </lineage>
</organism>
<evidence type="ECO:0000313" key="4">
    <source>
        <dbReference type="EMBL" id="QHQ37018.1"/>
    </source>
</evidence>
<dbReference type="PANTHER" id="PTHR46825:SF11">
    <property type="entry name" value="PENICILLIN-BINDING PROTEIN 4"/>
    <property type="match status" value="1"/>
</dbReference>
<dbReference type="GO" id="GO:0016787">
    <property type="term" value="F:hydrolase activity"/>
    <property type="evidence" value="ECO:0007669"/>
    <property type="project" value="UniProtKB-KW"/>
</dbReference>
<sequence length="390" mass="41692">MDQRSGIVWRILGRRALTMLSFSLGEHRLQGSMGKALLLGIGVLACCGFLAQRVAADERAEKLVALLLEESGAPGVAVAYLDGENTGLAAAGLRAKGKDAEATADDLWHIGSITKSMTAMIVARLAARGELSVKDSIGRVLGQHIKVHPEFADITYEELLTHRAGIADDIGPLKGFGLYGKVTERDLAADRLDLAATVLAKPPADVDFAYSNFGYVVAGAMLEATTGETWEALVTREVFTPLRLESAGFGAPGKAAAVDQPWGHSPGWFGRVAAAPPSAYADNPPAFGPAGTVHMTASDLLRYLTQHLQQPEDYLPVRWWDWLHTPPAGSYAMGWGVAGQVLSHDGSNTLWYARASFWPGKERALVLLANMGSDDALKPAFDTVEAAFRN</sequence>
<dbReference type="Gene3D" id="3.40.710.10">
    <property type="entry name" value="DD-peptidase/beta-lactamase superfamily"/>
    <property type="match status" value="1"/>
</dbReference>
<dbReference type="RefSeq" id="WP_161863560.1">
    <property type="nucleotide sequence ID" value="NZ_CP046620.1"/>
</dbReference>
<dbReference type="GO" id="GO:0016020">
    <property type="term" value="C:membrane"/>
    <property type="evidence" value="ECO:0007669"/>
    <property type="project" value="UniProtKB-SubCell"/>
</dbReference>
<evidence type="ECO:0000259" key="3">
    <source>
        <dbReference type="Pfam" id="PF00144"/>
    </source>
</evidence>
<gene>
    <name evidence="4" type="ORF">GO499_18430</name>
</gene>
<evidence type="ECO:0000256" key="1">
    <source>
        <dbReference type="ARBA" id="ARBA00004370"/>
    </source>
</evidence>
<comment type="subcellular location">
    <subcellularLocation>
        <location evidence="1">Membrane</location>
    </subcellularLocation>
</comment>
<reference evidence="4 5" key="1">
    <citation type="submission" date="2019-12" db="EMBL/GenBank/DDBJ databases">
        <title>Complete genome sequence of Algicella marina strain 9Alg 56(T) isolated from the red alga Tichocarpus crinitus.</title>
        <authorList>
            <person name="Kim S.-G."/>
            <person name="Nedashkovskaya O.I."/>
        </authorList>
    </citation>
    <scope>NUCLEOTIDE SEQUENCE [LARGE SCALE GENOMIC DNA]</scope>
    <source>
        <strain evidence="4 5">9Alg 56</strain>
    </source>
</reference>
<evidence type="ECO:0000256" key="2">
    <source>
        <dbReference type="ARBA" id="ARBA00023136"/>
    </source>
</evidence>
<keyword evidence="2" id="KW-0472">Membrane</keyword>
<accession>A0A6P1T2S5</accession>
<dbReference type="InterPro" id="IPR012338">
    <property type="entry name" value="Beta-lactam/transpept-like"/>
</dbReference>
<dbReference type="InterPro" id="IPR001466">
    <property type="entry name" value="Beta-lactam-related"/>
</dbReference>
<dbReference type="PANTHER" id="PTHR46825">
    <property type="entry name" value="D-ALANYL-D-ALANINE-CARBOXYPEPTIDASE/ENDOPEPTIDASE AMPH"/>
    <property type="match status" value="1"/>
</dbReference>
<dbReference type="Proteomes" id="UP000464495">
    <property type="component" value="Chromosome"/>
</dbReference>
<feature type="domain" description="Beta-lactamase-related" evidence="3">
    <location>
        <begin position="62"/>
        <end position="373"/>
    </location>
</feature>
<keyword evidence="4" id="KW-0378">Hydrolase</keyword>